<dbReference type="InterPro" id="IPR020084">
    <property type="entry name" value="NUDIX_hydrolase_CS"/>
</dbReference>
<dbReference type="SUPFAM" id="SSF53254">
    <property type="entry name" value="Phosphoglycerate mutase-like"/>
    <property type="match status" value="1"/>
</dbReference>
<sequence length="309" mass="34114">MDSLAATDKIIAAGAVVTRQGPKGPEYLLVYRDYRDDWTFPKGKVESGEHILAAAVREVREETGFAIELGVPLPTQTYKIEGRIKDSHYWFAKLLSGTFVPNDEVNEISWLTFDEAAKKLTYEHDVDVLKAAAAAKSTTPMVVLRHTQSVKRAEWAISAESLDEPDAYRPLTSVGRIQAGMLSSALAAYGISELHSSDSVRCRDTVGPYATARSLAITLEPSLSEEQHLDSPENASKRARELATIDSAFVLCTHRPVMPTVMEALANKFELETEVKKAFDPALTPGSMVVYHRDLSDLTKIVAVERHMH</sequence>
<dbReference type="CDD" id="cd07040">
    <property type="entry name" value="HP"/>
    <property type="match status" value="1"/>
</dbReference>
<dbReference type="InterPro" id="IPR029033">
    <property type="entry name" value="His_PPase_superfam"/>
</dbReference>
<accession>A0A094SQQ7</accession>
<evidence type="ECO:0000313" key="3">
    <source>
        <dbReference type="EMBL" id="KGA21018.1"/>
    </source>
</evidence>
<dbReference type="PANTHER" id="PTHR21340:SF0">
    <property type="entry name" value="BIS(5'-NUCLEOSYL)-TETRAPHOSPHATASE [ASYMMETRICAL]"/>
    <property type="match status" value="1"/>
</dbReference>
<dbReference type="SUPFAM" id="SSF55811">
    <property type="entry name" value="Nudix"/>
    <property type="match status" value="1"/>
</dbReference>
<comment type="caution">
    <text evidence="3">The sequence shown here is derived from an EMBL/GenBank/DDBJ whole genome shotgun (WGS) entry which is preliminary data.</text>
</comment>
<dbReference type="InterPro" id="IPR013078">
    <property type="entry name" value="His_Pase_superF_clade-1"/>
</dbReference>
<reference evidence="3" key="1">
    <citation type="submission" date="2014-06" db="EMBL/GenBank/DDBJ databases">
        <title>Key roles for freshwater Actinobacteria revealed by deep metagenomic sequencing.</title>
        <authorList>
            <person name="Ghai R."/>
            <person name="Mizuno C.M."/>
            <person name="Picazo A."/>
            <person name="Camacho A."/>
            <person name="Rodriguez-Valera F."/>
        </authorList>
    </citation>
    <scope>NUCLEOTIDE SEQUENCE</scope>
</reference>
<dbReference type="InterPro" id="IPR015797">
    <property type="entry name" value="NUDIX_hydrolase-like_dom_sf"/>
</dbReference>
<dbReference type="InterPro" id="IPR000086">
    <property type="entry name" value="NUDIX_hydrolase_dom"/>
</dbReference>
<feature type="domain" description="Nudix hydrolase" evidence="2">
    <location>
        <begin position="8"/>
        <end position="134"/>
    </location>
</feature>
<dbReference type="Pfam" id="PF00300">
    <property type="entry name" value="His_Phos_1"/>
    <property type="match status" value="1"/>
</dbReference>
<name>A0A094SQQ7_9ZZZZ</name>
<dbReference type="GO" id="GO:0004081">
    <property type="term" value="F:bis(5'-nucleosyl)-tetraphosphatase (asymmetrical) activity"/>
    <property type="evidence" value="ECO:0007669"/>
    <property type="project" value="TreeGrafter"/>
</dbReference>
<dbReference type="EMBL" id="JNSL01000016">
    <property type="protein sequence ID" value="KGA21018.1"/>
    <property type="molecule type" value="Genomic_DNA"/>
</dbReference>
<gene>
    <name evidence="3" type="ORF">GM51_4335</name>
</gene>
<proteinExistence type="predicted"/>
<dbReference type="PANTHER" id="PTHR21340">
    <property type="entry name" value="DIADENOSINE 5,5-P1,P4-TETRAPHOSPHATE PYROPHOSPHOHYDROLASE MUTT"/>
    <property type="match status" value="1"/>
</dbReference>
<protein>
    <recommendedName>
        <fullName evidence="2">Nudix hydrolase domain-containing protein</fullName>
    </recommendedName>
</protein>
<dbReference type="GO" id="GO:0006167">
    <property type="term" value="P:AMP biosynthetic process"/>
    <property type="evidence" value="ECO:0007669"/>
    <property type="project" value="TreeGrafter"/>
</dbReference>
<dbReference type="SMART" id="SM00855">
    <property type="entry name" value="PGAM"/>
    <property type="match status" value="1"/>
</dbReference>
<evidence type="ECO:0000256" key="1">
    <source>
        <dbReference type="ARBA" id="ARBA00022801"/>
    </source>
</evidence>
<evidence type="ECO:0000259" key="2">
    <source>
        <dbReference type="PROSITE" id="PS51462"/>
    </source>
</evidence>
<dbReference type="CDD" id="cd03673">
    <property type="entry name" value="NUDIX_Ap6A_hydrolase"/>
    <property type="match status" value="1"/>
</dbReference>
<keyword evidence="1" id="KW-0378">Hydrolase</keyword>
<dbReference type="PRINTS" id="PR00502">
    <property type="entry name" value="NUDIXFAMILY"/>
</dbReference>
<dbReference type="Gene3D" id="3.90.79.10">
    <property type="entry name" value="Nucleoside Triphosphate Pyrophosphohydrolase"/>
    <property type="match status" value="1"/>
</dbReference>
<dbReference type="Pfam" id="PF00293">
    <property type="entry name" value="NUDIX"/>
    <property type="match status" value="1"/>
</dbReference>
<dbReference type="PROSITE" id="PS00893">
    <property type="entry name" value="NUDIX_BOX"/>
    <property type="match status" value="1"/>
</dbReference>
<dbReference type="GO" id="GO:0006754">
    <property type="term" value="P:ATP biosynthetic process"/>
    <property type="evidence" value="ECO:0007669"/>
    <property type="project" value="TreeGrafter"/>
</dbReference>
<dbReference type="PROSITE" id="PS51462">
    <property type="entry name" value="NUDIX"/>
    <property type="match status" value="1"/>
</dbReference>
<dbReference type="InterPro" id="IPR020476">
    <property type="entry name" value="Nudix_hydrolase"/>
</dbReference>
<organism evidence="3">
    <name type="scientific">freshwater metagenome</name>
    <dbReference type="NCBI Taxonomy" id="449393"/>
    <lineage>
        <taxon>unclassified sequences</taxon>
        <taxon>metagenomes</taxon>
        <taxon>ecological metagenomes</taxon>
    </lineage>
</organism>
<dbReference type="Gene3D" id="3.40.50.1240">
    <property type="entry name" value="Phosphoglycerate mutase-like"/>
    <property type="match status" value="1"/>
</dbReference>
<dbReference type="AlphaFoldDB" id="A0A094SQQ7"/>
<dbReference type="InterPro" id="IPR051325">
    <property type="entry name" value="Nudix_hydrolase_domain"/>
</dbReference>